<keyword evidence="1" id="KW-0812">Transmembrane</keyword>
<evidence type="ECO:0000313" key="5">
    <source>
        <dbReference type="Proteomes" id="UP000252266"/>
    </source>
</evidence>
<dbReference type="Proteomes" id="UP000252266">
    <property type="component" value="Unassembled WGS sequence"/>
</dbReference>
<gene>
    <name evidence="3" type="ORF">SAMN05428964_1011922</name>
    <name evidence="2" type="ORF">TH44_06315</name>
</gene>
<evidence type="ECO:0000313" key="2">
    <source>
        <dbReference type="EMBL" id="RCK52018.1"/>
    </source>
</evidence>
<feature type="transmembrane region" description="Helical" evidence="1">
    <location>
        <begin position="12"/>
        <end position="35"/>
    </location>
</feature>
<reference evidence="3 4" key="2">
    <citation type="submission" date="2017-08" db="EMBL/GenBank/DDBJ databases">
        <authorList>
            <person name="de Groot N.N."/>
        </authorList>
    </citation>
    <scope>NUCLEOTIDE SEQUENCE [LARGE SCALE GENOMIC DNA]</scope>
    <source>
        <strain evidence="3 4">USBA 78</strain>
    </source>
</reference>
<evidence type="ECO:0000256" key="1">
    <source>
        <dbReference type="SAM" id="Phobius"/>
    </source>
</evidence>
<proteinExistence type="predicted"/>
<feature type="transmembrane region" description="Helical" evidence="1">
    <location>
        <begin position="41"/>
        <end position="60"/>
    </location>
</feature>
<dbReference type="Proteomes" id="UP000219068">
    <property type="component" value="Unassembled WGS sequence"/>
</dbReference>
<sequence>MKTDSKVSLPLLGILLVAVIGLVLYLAGYVLAHFGIPVASIWIYVALALVPVCFLVLLDFSR</sequence>
<name>A0A154KY72_9PROT</name>
<evidence type="ECO:0000313" key="4">
    <source>
        <dbReference type="Proteomes" id="UP000219068"/>
    </source>
</evidence>
<evidence type="ECO:0000313" key="3">
    <source>
        <dbReference type="EMBL" id="SOB96582.1"/>
    </source>
</evidence>
<keyword evidence="1" id="KW-0472">Membrane</keyword>
<organism evidence="2 5">
    <name type="scientific">Thalassospira xiamenensis</name>
    <dbReference type="NCBI Taxonomy" id="220697"/>
    <lineage>
        <taxon>Bacteria</taxon>
        <taxon>Pseudomonadati</taxon>
        <taxon>Pseudomonadota</taxon>
        <taxon>Alphaproteobacteria</taxon>
        <taxon>Rhodospirillales</taxon>
        <taxon>Thalassospiraceae</taxon>
        <taxon>Thalassospira</taxon>
    </lineage>
</organism>
<dbReference type="RefSeq" id="WP_062951542.1">
    <property type="nucleotide sequence ID" value="NZ_JALLPZ010000001.1"/>
</dbReference>
<dbReference type="EMBL" id="JPWJ01000002">
    <property type="protein sequence ID" value="RCK52018.1"/>
    <property type="molecule type" value="Genomic_DNA"/>
</dbReference>
<dbReference type="AlphaFoldDB" id="A0A154KY72"/>
<dbReference type="EMBL" id="OBMM01000001">
    <property type="protein sequence ID" value="SOB96582.1"/>
    <property type="molecule type" value="Genomic_DNA"/>
</dbReference>
<reference evidence="2 5" key="1">
    <citation type="submission" date="2014-07" db="EMBL/GenBank/DDBJ databases">
        <title>Draft genome sequence of Thalassospira xiamenensis IB13.</title>
        <authorList>
            <person name="Lai Q."/>
            <person name="Shao Z."/>
        </authorList>
    </citation>
    <scope>NUCLEOTIDE SEQUENCE [LARGE SCALE GENOMIC DNA]</scope>
    <source>
        <strain evidence="2 5">IB13</strain>
    </source>
</reference>
<accession>A0A154KY72</accession>
<keyword evidence="1" id="KW-1133">Transmembrane helix</keyword>
<protein>
    <submittedName>
        <fullName evidence="2">Uncharacterized protein</fullName>
    </submittedName>
</protein>